<proteinExistence type="predicted"/>
<reference evidence="1 2" key="1">
    <citation type="submission" date="2018-05" db="EMBL/GenBank/DDBJ databases">
        <title>Evolution of GPA BGCs.</title>
        <authorList>
            <person name="Waglechner N."/>
            <person name="Wright G.D."/>
        </authorList>
    </citation>
    <scope>NUCLEOTIDE SEQUENCE [LARGE SCALE GENOMIC DNA]</scope>
    <source>
        <strain evidence="1 2">DSM 5908</strain>
    </source>
</reference>
<dbReference type="EMBL" id="QHHU01000038">
    <property type="protein sequence ID" value="RSM40781.1"/>
    <property type="molecule type" value="Genomic_DNA"/>
</dbReference>
<dbReference type="OrthoDB" id="4562258at2"/>
<comment type="caution">
    <text evidence="1">The sequence shown here is derived from an EMBL/GenBank/DDBJ whole genome shotgun (WGS) entry which is preliminary data.</text>
</comment>
<sequence length="67" mass="7444">MTEPPSSALRRQDHPLLPSPAEIEDARTSAGGFTRAQLAVWGVAWPPPKGWKKELNARWRAAQTKQP</sequence>
<evidence type="ECO:0000313" key="2">
    <source>
        <dbReference type="Proteomes" id="UP000286716"/>
    </source>
</evidence>
<gene>
    <name evidence="1" type="ORF">DMA12_26430</name>
</gene>
<dbReference type="AlphaFoldDB" id="A0A428WCG8"/>
<keyword evidence="2" id="KW-1185">Reference proteome</keyword>
<name>A0A428WCG8_AMYBA</name>
<evidence type="ECO:0000313" key="1">
    <source>
        <dbReference type="EMBL" id="RSM40781.1"/>
    </source>
</evidence>
<protein>
    <submittedName>
        <fullName evidence="1">Uncharacterized protein</fullName>
    </submittedName>
</protein>
<dbReference type="Proteomes" id="UP000286716">
    <property type="component" value="Unassembled WGS sequence"/>
</dbReference>
<accession>A0A428WCG8</accession>
<organism evidence="1 2">
    <name type="scientific">Amycolatopsis balhimycina DSM 5908</name>
    <dbReference type="NCBI Taxonomy" id="1081091"/>
    <lineage>
        <taxon>Bacteria</taxon>
        <taxon>Bacillati</taxon>
        <taxon>Actinomycetota</taxon>
        <taxon>Actinomycetes</taxon>
        <taxon>Pseudonocardiales</taxon>
        <taxon>Pseudonocardiaceae</taxon>
        <taxon>Amycolatopsis</taxon>
    </lineage>
</organism>